<feature type="domain" description="ASCH" evidence="1">
    <location>
        <begin position="4"/>
        <end position="60"/>
    </location>
</feature>
<protein>
    <recommendedName>
        <fullName evidence="1">ASCH domain-containing protein</fullName>
    </recommendedName>
</protein>
<evidence type="ECO:0000313" key="3">
    <source>
        <dbReference type="Proteomes" id="UP000241808"/>
    </source>
</evidence>
<dbReference type="EMBL" id="PZZL01000001">
    <property type="protein sequence ID" value="PTM61865.1"/>
    <property type="molecule type" value="Genomic_DNA"/>
</dbReference>
<dbReference type="InterPro" id="IPR007374">
    <property type="entry name" value="ASCH_domain"/>
</dbReference>
<accession>A0A2T4ZIQ4</accession>
<comment type="caution">
    <text evidence="2">The sequence shown here is derived from an EMBL/GenBank/DDBJ whole genome shotgun (WGS) entry which is preliminary data.</text>
</comment>
<proteinExistence type="predicted"/>
<dbReference type="SUPFAM" id="SSF88697">
    <property type="entry name" value="PUA domain-like"/>
    <property type="match status" value="1"/>
</dbReference>
<dbReference type="Proteomes" id="UP000241808">
    <property type="component" value="Unassembled WGS sequence"/>
</dbReference>
<dbReference type="AlphaFoldDB" id="A0A2T4ZIQ4"/>
<dbReference type="RefSeq" id="WP_108174305.1">
    <property type="nucleotide sequence ID" value="NZ_PZZL01000001.1"/>
</dbReference>
<name>A0A2T4ZIQ4_9HYPH</name>
<reference evidence="2 3" key="1">
    <citation type="submission" date="2018-04" db="EMBL/GenBank/DDBJ databases">
        <title>Genomic Encyclopedia of Archaeal and Bacterial Type Strains, Phase II (KMG-II): from individual species to whole genera.</title>
        <authorList>
            <person name="Goeker M."/>
        </authorList>
    </citation>
    <scope>NUCLEOTIDE SEQUENCE [LARGE SCALE GENOMIC DNA]</scope>
    <source>
        <strain evidence="2 3">DSM 25521</strain>
    </source>
</reference>
<evidence type="ECO:0000313" key="2">
    <source>
        <dbReference type="EMBL" id="PTM61865.1"/>
    </source>
</evidence>
<keyword evidence="3" id="KW-1185">Reference proteome</keyword>
<dbReference type="Gene3D" id="2.30.130.30">
    <property type="entry name" value="Hypothetical protein"/>
    <property type="match status" value="1"/>
</dbReference>
<dbReference type="Pfam" id="PF04266">
    <property type="entry name" value="ASCH"/>
    <property type="match status" value="1"/>
</dbReference>
<sequence>MKVLTIWQPWATLIMAGAKPYEFRGWIAPVSLQGKRIGIHAGKRPVRKAEIQDLIVRLRSANAWSTCLKPEALPLLERWHQRPDMLPVSCVLGTAVLGRPRSGHDVAAEFGGPVNDSDRHGHANWAWPLTDIRQFEPPWPMRGAQGFWDLQVEDP</sequence>
<organism evidence="2 3">
    <name type="scientific">Phreatobacter oligotrophus</name>
    <dbReference type="NCBI Taxonomy" id="1122261"/>
    <lineage>
        <taxon>Bacteria</taxon>
        <taxon>Pseudomonadati</taxon>
        <taxon>Pseudomonadota</taxon>
        <taxon>Alphaproteobacteria</taxon>
        <taxon>Hyphomicrobiales</taxon>
        <taxon>Phreatobacteraceae</taxon>
        <taxon>Phreatobacter</taxon>
    </lineage>
</organism>
<gene>
    <name evidence="2" type="ORF">C8P69_101537</name>
</gene>
<dbReference type="OrthoDB" id="359066at2"/>
<evidence type="ECO:0000259" key="1">
    <source>
        <dbReference type="Pfam" id="PF04266"/>
    </source>
</evidence>
<dbReference type="InterPro" id="IPR015947">
    <property type="entry name" value="PUA-like_sf"/>
</dbReference>